<proteinExistence type="predicted"/>
<sequence>MRAPFDAAEHAADLAACRALLRGGSRSFHAASLLLPARVRAPASALYAFCRLADDAVDLEGGRAAAVARLRERLARAYEGRPLPIPADRAFAAVVSRHGIPPALPEALLEGLAWDAEGGRRYEDLPALEAYAARVAGSVGCMMAVLMGVRDRDALGRACDLGVAMQLTNIARDVGEDARAGRLYLPLRWLREAGLDPDAWLARPSFDPAVAAVVRRLLRAAEGLYLRGGAGIAALPAECRPGIRAAGLLYAGIGREVERKGFDSVSARARVPASRKAALVLRAALPMGVGRSAREATALPSPATRFLVDAVPETAPAPPPASGSSGWGLEARAVWVIDLFARLERRDRDATAPAPATRVGG</sequence>
<dbReference type="InterPro" id="IPR008949">
    <property type="entry name" value="Isoprenoid_synthase_dom_sf"/>
</dbReference>
<evidence type="ECO:0000256" key="1">
    <source>
        <dbReference type="ARBA" id="ARBA00022679"/>
    </source>
</evidence>
<dbReference type="EMBL" id="BAAAFZ010000015">
    <property type="protein sequence ID" value="GAA0577365.1"/>
    <property type="molecule type" value="Genomic_DNA"/>
</dbReference>
<accession>A0ABN1EXY8</accession>
<dbReference type="SFLD" id="SFLDG01212">
    <property type="entry name" value="Phytoene_synthase_like"/>
    <property type="match status" value="1"/>
</dbReference>
<organism evidence="2 3">
    <name type="scientific">Craurococcus roseus</name>
    <dbReference type="NCBI Taxonomy" id="77585"/>
    <lineage>
        <taxon>Bacteria</taxon>
        <taxon>Pseudomonadati</taxon>
        <taxon>Pseudomonadota</taxon>
        <taxon>Alphaproteobacteria</taxon>
        <taxon>Acetobacterales</taxon>
        <taxon>Acetobacteraceae</taxon>
        <taxon>Craurococcus</taxon>
    </lineage>
</organism>
<dbReference type="InterPro" id="IPR002060">
    <property type="entry name" value="Squ/phyt_synthse"/>
</dbReference>
<dbReference type="RefSeq" id="WP_343894565.1">
    <property type="nucleotide sequence ID" value="NZ_BAAAFZ010000015.1"/>
</dbReference>
<keyword evidence="1" id="KW-0808">Transferase</keyword>
<dbReference type="Gene3D" id="1.10.600.10">
    <property type="entry name" value="Farnesyl Diphosphate Synthase"/>
    <property type="match status" value="1"/>
</dbReference>
<gene>
    <name evidence="2" type="ORF">GCM10009416_14900</name>
</gene>
<protein>
    <submittedName>
        <fullName evidence="2">Phytoene/squalene synthase family protein</fullName>
    </submittedName>
</protein>
<dbReference type="Pfam" id="PF00494">
    <property type="entry name" value="SQS_PSY"/>
    <property type="match status" value="1"/>
</dbReference>
<evidence type="ECO:0000313" key="3">
    <source>
        <dbReference type="Proteomes" id="UP001501588"/>
    </source>
</evidence>
<dbReference type="SFLD" id="SFLDS00005">
    <property type="entry name" value="Isoprenoid_Synthase_Type_I"/>
    <property type="match status" value="1"/>
</dbReference>
<evidence type="ECO:0000313" key="2">
    <source>
        <dbReference type="EMBL" id="GAA0577365.1"/>
    </source>
</evidence>
<keyword evidence="3" id="KW-1185">Reference proteome</keyword>
<dbReference type="InterPro" id="IPR044843">
    <property type="entry name" value="Trans_IPPS_bact-type"/>
</dbReference>
<dbReference type="InterPro" id="IPR033904">
    <property type="entry name" value="Trans_IPPS_HH"/>
</dbReference>
<dbReference type="CDD" id="cd00683">
    <property type="entry name" value="Trans_IPPS_HH"/>
    <property type="match status" value="1"/>
</dbReference>
<dbReference type="SFLD" id="SFLDG01018">
    <property type="entry name" value="Squalene/Phytoene_Synthase_Lik"/>
    <property type="match status" value="1"/>
</dbReference>
<reference evidence="2 3" key="1">
    <citation type="journal article" date="2019" name="Int. J. Syst. Evol. Microbiol.">
        <title>The Global Catalogue of Microorganisms (GCM) 10K type strain sequencing project: providing services to taxonomists for standard genome sequencing and annotation.</title>
        <authorList>
            <consortium name="The Broad Institute Genomics Platform"/>
            <consortium name="The Broad Institute Genome Sequencing Center for Infectious Disease"/>
            <person name="Wu L."/>
            <person name="Ma J."/>
        </authorList>
    </citation>
    <scope>NUCLEOTIDE SEQUENCE [LARGE SCALE GENOMIC DNA]</scope>
    <source>
        <strain evidence="2 3">JCM 9933</strain>
    </source>
</reference>
<dbReference type="Proteomes" id="UP001501588">
    <property type="component" value="Unassembled WGS sequence"/>
</dbReference>
<dbReference type="SUPFAM" id="SSF48576">
    <property type="entry name" value="Terpenoid synthases"/>
    <property type="match status" value="1"/>
</dbReference>
<name>A0ABN1EXY8_9PROT</name>
<dbReference type="PROSITE" id="PS01045">
    <property type="entry name" value="SQUALEN_PHYTOEN_SYN_2"/>
    <property type="match status" value="1"/>
</dbReference>
<dbReference type="PANTHER" id="PTHR31480">
    <property type="entry name" value="BIFUNCTIONAL LYCOPENE CYCLASE/PHYTOENE SYNTHASE"/>
    <property type="match status" value="1"/>
</dbReference>
<comment type="caution">
    <text evidence="2">The sequence shown here is derived from an EMBL/GenBank/DDBJ whole genome shotgun (WGS) entry which is preliminary data.</text>
</comment>
<dbReference type="InterPro" id="IPR019845">
    <property type="entry name" value="Squalene/phytoene_synthase_CS"/>
</dbReference>